<feature type="domain" description="RCK N-terminal" evidence="13">
    <location>
        <begin position="309"/>
        <end position="448"/>
    </location>
</feature>
<evidence type="ECO:0000256" key="4">
    <source>
        <dbReference type="ARBA" id="ARBA00022692"/>
    </source>
</evidence>
<keyword evidence="7 12" id="KW-1133">Transmembrane helix</keyword>
<comment type="subcellular location">
    <subcellularLocation>
        <location evidence="1">Membrane</location>
        <topology evidence="1">Multi-pass membrane protein</topology>
    </subcellularLocation>
</comment>
<keyword evidence="8" id="KW-0406">Ion transport</keyword>
<dbReference type="InterPro" id="IPR003148">
    <property type="entry name" value="RCK_N"/>
</dbReference>
<dbReference type="PROSITE" id="PS51201">
    <property type="entry name" value="RCK_N"/>
    <property type="match status" value="1"/>
</dbReference>
<evidence type="ECO:0000256" key="6">
    <source>
        <dbReference type="ARBA" id="ARBA00022958"/>
    </source>
</evidence>
<organism evidence="14 15">
    <name type="scientific">Pythium oligandrum</name>
    <name type="common">Mycoparasitic fungus</name>
    <dbReference type="NCBI Taxonomy" id="41045"/>
    <lineage>
        <taxon>Eukaryota</taxon>
        <taxon>Sar</taxon>
        <taxon>Stramenopiles</taxon>
        <taxon>Oomycota</taxon>
        <taxon>Peronosporomycetes</taxon>
        <taxon>Pythiales</taxon>
        <taxon>Pythiaceae</taxon>
        <taxon>Pythium</taxon>
    </lineage>
</organism>
<keyword evidence="6" id="KW-0630">Potassium</keyword>
<evidence type="ECO:0000256" key="5">
    <source>
        <dbReference type="ARBA" id="ARBA00022826"/>
    </source>
</evidence>
<keyword evidence="9 12" id="KW-0472">Membrane</keyword>
<evidence type="ECO:0000256" key="2">
    <source>
        <dbReference type="ARBA" id="ARBA00022448"/>
    </source>
</evidence>
<dbReference type="PANTHER" id="PTHR10027">
    <property type="entry name" value="CALCIUM-ACTIVATED POTASSIUM CHANNEL ALPHA CHAIN"/>
    <property type="match status" value="1"/>
</dbReference>
<keyword evidence="5" id="KW-0631">Potassium channel</keyword>
<evidence type="ECO:0000256" key="7">
    <source>
        <dbReference type="ARBA" id="ARBA00022989"/>
    </source>
</evidence>
<dbReference type="GO" id="GO:0016020">
    <property type="term" value="C:membrane"/>
    <property type="evidence" value="ECO:0007669"/>
    <property type="project" value="UniProtKB-SubCell"/>
</dbReference>
<feature type="transmembrane region" description="Helical" evidence="12">
    <location>
        <begin position="73"/>
        <end position="93"/>
    </location>
</feature>
<evidence type="ECO:0000313" key="15">
    <source>
        <dbReference type="Proteomes" id="UP000794436"/>
    </source>
</evidence>
<comment type="caution">
    <text evidence="14">The sequence shown here is derived from an EMBL/GenBank/DDBJ whole genome shotgun (WGS) entry which is preliminary data.</text>
</comment>
<feature type="transmembrane region" description="Helical" evidence="12">
    <location>
        <begin position="136"/>
        <end position="153"/>
    </location>
</feature>
<dbReference type="Gene3D" id="1.20.120.350">
    <property type="entry name" value="Voltage-gated potassium channels. Chain C"/>
    <property type="match status" value="1"/>
</dbReference>
<dbReference type="SUPFAM" id="SSF51735">
    <property type="entry name" value="NAD(P)-binding Rossmann-fold domains"/>
    <property type="match status" value="1"/>
</dbReference>
<evidence type="ECO:0000256" key="12">
    <source>
        <dbReference type="SAM" id="Phobius"/>
    </source>
</evidence>
<evidence type="ECO:0000256" key="8">
    <source>
        <dbReference type="ARBA" id="ARBA00023065"/>
    </source>
</evidence>
<evidence type="ECO:0000256" key="1">
    <source>
        <dbReference type="ARBA" id="ARBA00004141"/>
    </source>
</evidence>
<protein>
    <recommendedName>
        <fullName evidence="13">RCK N-terminal domain-containing protein</fullName>
    </recommendedName>
</protein>
<name>A0A8K1CJX5_PYTOL</name>
<evidence type="ECO:0000256" key="10">
    <source>
        <dbReference type="ARBA" id="ARBA00023303"/>
    </source>
</evidence>
<feature type="compositionally biased region" description="Basic and acidic residues" evidence="11">
    <location>
        <begin position="639"/>
        <end position="661"/>
    </location>
</feature>
<evidence type="ECO:0000256" key="11">
    <source>
        <dbReference type="SAM" id="MobiDB-lite"/>
    </source>
</evidence>
<sequence>MEHAAVNNSPPHYGSISLVKRMQQQLHPRTGYAPVSTFDPESSTLTTDISFLKGGKAFRSRDRISRFLDHSSFGTALDVFLAVISITFVGSYITNTYIPLNELPWWLWLMELGCASLFAIDFLFRGVYLSNHRLDYIFSLDGLISLIVILPVIPTSFFLKYHTFWYDASYWRFVYPFRFVKCYLECKAVLSRCHAFMTPVRQFAILCYIQIVLIIAYAAGIIQIAETSDGVHDVTHMGDWTFFNSFFNSILVFVTIQTPPADNVLAKVFVGILVIVLILIVPYQIARVLDLGKSFTQYEIATFKPSGRTKHVVLCGDLTPSRIDHFFHEVFHDDHDVVDVNVVVMSDDEPSTNMVALLMDPFFEKRTSFIQGSILDVDDAQRAAVGSADAIFILSRRCEQEEHMTSDHRTLMRVLAAKRLAPDARIFAQMHLSSNRHLLEDLDVKNALYFSEVMHSLLGQNCVCPGFSTFIYNLTSTSSDDVATSVDEVDWETRYVRGAAHELYSVTLPPGSVIYGKSFAEVASFVYAECRGVIMLATLSSSCGAGHYGKILLNPGTSYTCNGRETAFVIARNRREADQIMGLRSIDAAPTTWSTQKQSSFTSLVRKRKPNKEVHLVDVGHEQIASPSPNSPRRQSKFRRWETTQEARVEAAPDHHHELGNEKDRVRLPSLVTLKKAAPSSVQDVIVTDLANLSLSLAPILVCVVSATAFPYHLEYLIGPLRVKALHHHRPVVVLSATLPSEDQFEAFRHFKHVYLIQGNPFVRSTLKRAGAHSAHKIVLMGDEGDINESGASELLADASCIALHKTITSLIGPSRAPRVISELVNRANVHFISQNLIPSGWFPPPGVHDTYQDSVENGCHSPRSSSSSSIREATSSMEFALDFAISPAFASGLTYSTSLCDSLMINQYFNPMLKNILREFIFASWKDEDYVTSAVTPPPSADVASPNSSTASMYSPTASDATGAASVQRSSMFTVEVPLEFIGKTFEYVFHHLLWSDGILTLGLYRCRPDRALWGGRKARIEMPDNDRSMPFGYVYVNPFPQDVLTGNDLLYVLSPKQPCWA</sequence>
<feature type="transmembrane region" description="Helical" evidence="12">
    <location>
        <begin position="105"/>
        <end position="124"/>
    </location>
</feature>
<accession>A0A8K1CJX5</accession>
<keyword evidence="3" id="KW-0633">Potassium transport</keyword>
<reference evidence="14" key="1">
    <citation type="submission" date="2019-03" db="EMBL/GenBank/DDBJ databases">
        <title>Long read genome sequence of the mycoparasitic Pythium oligandrum ATCC 38472 isolated from sugarbeet rhizosphere.</title>
        <authorList>
            <person name="Gaulin E."/>
        </authorList>
    </citation>
    <scope>NUCLEOTIDE SEQUENCE</scope>
    <source>
        <strain evidence="14">ATCC 38472_TT</strain>
    </source>
</reference>
<feature type="region of interest" description="Disordered" evidence="11">
    <location>
        <begin position="937"/>
        <end position="956"/>
    </location>
</feature>
<dbReference type="InterPro" id="IPR003929">
    <property type="entry name" value="K_chnl_BK_asu"/>
</dbReference>
<keyword evidence="15" id="KW-1185">Reference proteome</keyword>
<evidence type="ECO:0000256" key="9">
    <source>
        <dbReference type="ARBA" id="ARBA00023136"/>
    </source>
</evidence>
<dbReference type="Pfam" id="PF03493">
    <property type="entry name" value="BK_channel_a"/>
    <property type="match status" value="1"/>
</dbReference>
<feature type="compositionally biased region" description="Polar residues" evidence="11">
    <location>
        <begin position="946"/>
        <end position="956"/>
    </location>
</feature>
<feature type="region of interest" description="Disordered" evidence="11">
    <location>
        <begin position="623"/>
        <end position="661"/>
    </location>
</feature>
<dbReference type="Gene3D" id="3.40.50.720">
    <property type="entry name" value="NAD(P)-binding Rossmann-like Domain"/>
    <property type="match status" value="2"/>
</dbReference>
<dbReference type="PANTHER" id="PTHR10027:SF10">
    <property type="entry name" value="SLOWPOKE 2, ISOFORM D"/>
    <property type="match status" value="1"/>
</dbReference>
<dbReference type="GO" id="GO:0005267">
    <property type="term" value="F:potassium channel activity"/>
    <property type="evidence" value="ECO:0007669"/>
    <property type="project" value="UniProtKB-KW"/>
</dbReference>
<dbReference type="InterPro" id="IPR036291">
    <property type="entry name" value="NAD(P)-bd_dom_sf"/>
</dbReference>
<dbReference type="Pfam" id="PF22614">
    <property type="entry name" value="Slo-like_RCK"/>
    <property type="match status" value="2"/>
</dbReference>
<evidence type="ECO:0000256" key="3">
    <source>
        <dbReference type="ARBA" id="ARBA00022538"/>
    </source>
</evidence>
<keyword evidence="4 12" id="KW-0812">Transmembrane</keyword>
<evidence type="ECO:0000313" key="14">
    <source>
        <dbReference type="EMBL" id="TMW64986.1"/>
    </source>
</evidence>
<feature type="transmembrane region" description="Helical" evidence="12">
    <location>
        <begin position="268"/>
        <end position="286"/>
    </location>
</feature>
<evidence type="ECO:0000259" key="13">
    <source>
        <dbReference type="PROSITE" id="PS51201"/>
    </source>
</evidence>
<dbReference type="InterPro" id="IPR047871">
    <property type="entry name" value="K_chnl_Slo-like"/>
</dbReference>
<dbReference type="EMBL" id="SPLM01000038">
    <property type="protein sequence ID" value="TMW64986.1"/>
    <property type="molecule type" value="Genomic_DNA"/>
</dbReference>
<dbReference type="SUPFAM" id="SSF81324">
    <property type="entry name" value="Voltage-gated potassium channels"/>
    <property type="match status" value="1"/>
</dbReference>
<gene>
    <name evidence="14" type="ORF">Poli38472_009153</name>
</gene>
<dbReference type="OrthoDB" id="297496at2759"/>
<dbReference type="InterPro" id="IPR027359">
    <property type="entry name" value="Volt_channel_dom_sf"/>
</dbReference>
<feature type="transmembrane region" description="Helical" evidence="12">
    <location>
        <begin position="237"/>
        <end position="256"/>
    </location>
</feature>
<dbReference type="AlphaFoldDB" id="A0A8K1CJX5"/>
<keyword evidence="2" id="KW-0813">Transport</keyword>
<feature type="transmembrane region" description="Helical" evidence="12">
    <location>
        <begin position="203"/>
        <end position="225"/>
    </location>
</feature>
<proteinExistence type="predicted"/>
<dbReference type="Proteomes" id="UP000794436">
    <property type="component" value="Unassembled WGS sequence"/>
</dbReference>
<keyword evidence="10" id="KW-0407">Ion channel</keyword>